<dbReference type="OrthoDB" id="3234349at2759"/>
<reference evidence="1" key="1">
    <citation type="submission" date="2020-11" db="EMBL/GenBank/DDBJ databases">
        <authorList>
            <consortium name="DOE Joint Genome Institute"/>
            <person name="Ahrendt S."/>
            <person name="Riley R."/>
            <person name="Andreopoulos W."/>
            <person name="Labutti K."/>
            <person name="Pangilinan J."/>
            <person name="Ruiz-Duenas F.J."/>
            <person name="Barrasa J.M."/>
            <person name="Sanchez-Garcia M."/>
            <person name="Camarero S."/>
            <person name="Miyauchi S."/>
            <person name="Serrano A."/>
            <person name="Linde D."/>
            <person name="Babiker R."/>
            <person name="Drula E."/>
            <person name="Ayuso-Fernandez I."/>
            <person name="Pacheco R."/>
            <person name="Padilla G."/>
            <person name="Ferreira P."/>
            <person name="Barriuso J."/>
            <person name="Kellner H."/>
            <person name="Castanera R."/>
            <person name="Alfaro M."/>
            <person name="Ramirez L."/>
            <person name="Pisabarro A.G."/>
            <person name="Kuo A."/>
            <person name="Tritt A."/>
            <person name="Lipzen A."/>
            <person name="He G."/>
            <person name="Yan M."/>
            <person name="Ng V."/>
            <person name="Cullen D."/>
            <person name="Martin F."/>
            <person name="Rosso M.-N."/>
            <person name="Henrissat B."/>
            <person name="Hibbett D."/>
            <person name="Martinez A.T."/>
            <person name="Grigoriev I.V."/>
        </authorList>
    </citation>
    <scope>NUCLEOTIDE SEQUENCE</scope>
    <source>
        <strain evidence="1">AH 40177</strain>
    </source>
</reference>
<evidence type="ECO:0000313" key="1">
    <source>
        <dbReference type="EMBL" id="KAF9027870.1"/>
    </source>
</evidence>
<name>A0A9P5P6R2_9AGAR</name>
<organism evidence="1 2">
    <name type="scientific">Rhodocollybia butyracea</name>
    <dbReference type="NCBI Taxonomy" id="206335"/>
    <lineage>
        <taxon>Eukaryota</taxon>
        <taxon>Fungi</taxon>
        <taxon>Dikarya</taxon>
        <taxon>Basidiomycota</taxon>
        <taxon>Agaricomycotina</taxon>
        <taxon>Agaricomycetes</taxon>
        <taxon>Agaricomycetidae</taxon>
        <taxon>Agaricales</taxon>
        <taxon>Marasmiineae</taxon>
        <taxon>Omphalotaceae</taxon>
        <taxon>Rhodocollybia</taxon>
    </lineage>
</organism>
<dbReference type="EMBL" id="JADNRY010000756">
    <property type="protein sequence ID" value="KAF9027870.1"/>
    <property type="molecule type" value="Genomic_DNA"/>
</dbReference>
<comment type="caution">
    <text evidence="1">The sequence shown here is derived from an EMBL/GenBank/DDBJ whole genome shotgun (WGS) entry which is preliminary data.</text>
</comment>
<dbReference type="Proteomes" id="UP000772434">
    <property type="component" value="Unassembled WGS sequence"/>
</dbReference>
<accession>A0A9P5P6R2</accession>
<proteinExistence type="predicted"/>
<protein>
    <submittedName>
        <fullName evidence="1">Uncharacterized protein</fullName>
    </submittedName>
</protein>
<gene>
    <name evidence="1" type="ORF">BDP27DRAFT_1387117</name>
</gene>
<sequence length="289" mass="33034">MSSAFFVLSITIAKTIDHLYELLYKDELCRWSTAYRDAQTLAERKSIFEKYGIQWSSLWLLDYWDPTKMLVIDAMHCILERVVHYQCHHVLQLDSSDCETSVDGTKYAFDWPWIPYDPEYVPSHLRLNPKHISTVAKVQDVLCLAIEGDKSLSLNELWTHIDRGGVLGSLQFIAFTLELSTTLDHIDPAITSLYVKHVRSKSKKDAEAIQFPAGRPASQKNHFIALLLDWRLKQPLSSLAFLLPTGTQETLKYIQKSFYPSLLSIIWGDTNGCTPPEDNSEPGFFTEST</sequence>
<dbReference type="AlphaFoldDB" id="A0A9P5P6R2"/>
<evidence type="ECO:0000313" key="2">
    <source>
        <dbReference type="Proteomes" id="UP000772434"/>
    </source>
</evidence>
<keyword evidence="2" id="KW-1185">Reference proteome</keyword>